<evidence type="ECO:0000313" key="1">
    <source>
        <dbReference type="EnsemblMetazoa" id="ENSAATROPP011432"/>
    </source>
</evidence>
<keyword evidence="2" id="KW-1185">Reference proteome</keyword>
<reference evidence="1" key="1">
    <citation type="submission" date="2024-04" db="UniProtKB">
        <authorList>
            <consortium name="EnsemblMetazoa"/>
        </authorList>
    </citation>
    <scope>IDENTIFICATION</scope>
    <source>
        <strain evidence="1">EBRO</strain>
    </source>
</reference>
<protein>
    <submittedName>
        <fullName evidence="1">Uncharacterized protein</fullName>
    </submittedName>
</protein>
<dbReference type="Proteomes" id="UP000075880">
    <property type="component" value="Unassembled WGS sequence"/>
</dbReference>
<sequence>MQTNCRSSTNPHSTSKHSLIVCVHNNRVERDRCEIRHIVDTSAGGKTQLQHHSNFECKKCAPPFGYAL</sequence>
<dbReference type="AlphaFoldDB" id="A0AAG5DJG3"/>
<accession>A0AAG5DJG3</accession>
<evidence type="ECO:0000313" key="2">
    <source>
        <dbReference type="Proteomes" id="UP000075880"/>
    </source>
</evidence>
<name>A0AAG5DJG3_ANOAO</name>
<organism evidence="1 2">
    <name type="scientific">Anopheles atroparvus</name>
    <name type="common">European mosquito</name>
    <dbReference type="NCBI Taxonomy" id="41427"/>
    <lineage>
        <taxon>Eukaryota</taxon>
        <taxon>Metazoa</taxon>
        <taxon>Ecdysozoa</taxon>
        <taxon>Arthropoda</taxon>
        <taxon>Hexapoda</taxon>
        <taxon>Insecta</taxon>
        <taxon>Pterygota</taxon>
        <taxon>Neoptera</taxon>
        <taxon>Endopterygota</taxon>
        <taxon>Diptera</taxon>
        <taxon>Nematocera</taxon>
        <taxon>Culicoidea</taxon>
        <taxon>Culicidae</taxon>
        <taxon>Anophelinae</taxon>
        <taxon>Anopheles</taxon>
    </lineage>
</organism>
<proteinExistence type="predicted"/>
<dbReference type="EnsemblMetazoa" id="ENSAATROPT012594">
    <property type="protein sequence ID" value="ENSAATROPP011432"/>
    <property type="gene ID" value="ENSAATROPG010249"/>
</dbReference>